<keyword evidence="5" id="KW-0175">Coiled coil</keyword>
<dbReference type="EMBL" id="JANHNZ010000004">
    <property type="protein sequence ID" value="MCQ9210100.1"/>
    <property type="molecule type" value="Genomic_DNA"/>
</dbReference>
<evidence type="ECO:0000259" key="8">
    <source>
        <dbReference type="PROSITE" id="PS50983"/>
    </source>
</evidence>
<evidence type="ECO:0000256" key="5">
    <source>
        <dbReference type="SAM" id="Coils"/>
    </source>
</evidence>
<keyword evidence="3" id="KW-0813">Transport</keyword>
<dbReference type="PANTHER" id="PTHR30532">
    <property type="entry name" value="IRON III DICITRATE-BINDING PERIPLASMIC PROTEIN"/>
    <property type="match status" value="1"/>
</dbReference>
<evidence type="ECO:0000256" key="2">
    <source>
        <dbReference type="ARBA" id="ARBA00008814"/>
    </source>
</evidence>
<dbReference type="PROSITE" id="PS51257">
    <property type="entry name" value="PROKAR_LIPOPROTEIN"/>
    <property type="match status" value="1"/>
</dbReference>
<dbReference type="InterPro" id="IPR002491">
    <property type="entry name" value="ABC_transptr_periplasmic_BD"/>
</dbReference>
<keyword evidence="4 7" id="KW-0732">Signal</keyword>
<dbReference type="InterPro" id="IPR051313">
    <property type="entry name" value="Bact_iron-sidero_bind"/>
</dbReference>
<feature type="domain" description="Fe/B12 periplasmic-binding" evidence="8">
    <location>
        <begin position="63"/>
        <end position="325"/>
    </location>
</feature>
<dbReference type="Pfam" id="PF01497">
    <property type="entry name" value="Peripla_BP_2"/>
    <property type="match status" value="1"/>
</dbReference>
<feature type="chain" id="PRO_5045408442" evidence="7">
    <location>
        <begin position="22"/>
        <end position="325"/>
    </location>
</feature>
<evidence type="ECO:0000256" key="1">
    <source>
        <dbReference type="ARBA" id="ARBA00004196"/>
    </source>
</evidence>
<feature type="coiled-coil region" evidence="5">
    <location>
        <begin position="167"/>
        <end position="194"/>
    </location>
</feature>
<reference evidence="9" key="3">
    <citation type="journal article" date="2023" name="Microbiol. Resour. Announc.">
        <title>Draft Genome Sequence of Granulicatella sp. Strain S8, Isolated from a Marine Fish, Seriola quinqueradiata.</title>
        <authorList>
            <person name="Lee M."/>
            <person name="Farooq A."/>
            <person name="Jeong J.B."/>
            <person name="Jung M.Y."/>
        </authorList>
    </citation>
    <scope>NUCLEOTIDE SEQUENCE</scope>
    <source>
        <strain evidence="9">S8</strain>
    </source>
</reference>
<organism evidence="9 10">
    <name type="scientific">Granulicatella seriolae</name>
    <dbReference type="NCBI Taxonomy" id="2967226"/>
    <lineage>
        <taxon>Bacteria</taxon>
        <taxon>Bacillati</taxon>
        <taxon>Bacillota</taxon>
        <taxon>Bacilli</taxon>
        <taxon>Lactobacillales</taxon>
        <taxon>Carnobacteriaceae</taxon>
        <taxon>Granulicatella</taxon>
    </lineage>
</organism>
<dbReference type="RefSeq" id="WP_256945214.1">
    <property type="nucleotide sequence ID" value="NZ_JANHNZ010000004.1"/>
</dbReference>
<comment type="subcellular location">
    <subcellularLocation>
        <location evidence="1">Cell envelope</location>
    </subcellularLocation>
</comment>
<feature type="signal peptide" evidence="7">
    <location>
        <begin position="1"/>
        <end position="21"/>
    </location>
</feature>
<feature type="compositionally biased region" description="Basic and acidic residues" evidence="6">
    <location>
        <begin position="31"/>
        <end position="45"/>
    </location>
</feature>
<accession>A0ABT1WNT6</accession>
<evidence type="ECO:0000256" key="7">
    <source>
        <dbReference type="SAM" id="SignalP"/>
    </source>
</evidence>
<gene>
    <name evidence="9" type="ORF">NPA36_06000</name>
</gene>
<dbReference type="Gene3D" id="3.40.50.1980">
    <property type="entry name" value="Nitrogenase molybdenum iron protein domain"/>
    <property type="match status" value="2"/>
</dbReference>
<evidence type="ECO:0000256" key="4">
    <source>
        <dbReference type="ARBA" id="ARBA00022729"/>
    </source>
</evidence>
<evidence type="ECO:0000256" key="3">
    <source>
        <dbReference type="ARBA" id="ARBA00022448"/>
    </source>
</evidence>
<comment type="caution">
    <text evidence="9">The sequence shown here is derived from an EMBL/GenBank/DDBJ whole genome shotgun (WGS) entry which is preliminary data.</text>
</comment>
<dbReference type="PROSITE" id="PS50983">
    <property type="entry name" value="FE_B12_PBP"/>
    <property type="match status" value="1"/>
</dbReference>
<sequence>MKKVWLSVFAALMAIVLVACGGQNGSSESSLDNKEVSSESSKDETMTITDANGEVEVTKNPSKVVVFDLAVVDTLRAIGKVDVVVGAPLKTVPSYLSDLPKTIQSVGSMKEPDFEAIAALQPQLIVASGRTRDYIDKFKEIAPTIYLPIDNKDYWTSVSKNIKTIASLFEQKEIDQANNQLAALDKEISTIKKANEASTDKALALMLNEGNMSIFGANSRFAFLFQTLGFKATDAEIKDSSHGQEISFEGLKEINPDILFVLNRTLAIGGDASSDDSLLENDLVKETNAVKNKKVVTLTSDLWYLSPGGLQGSQLMIDNVKTMMP</sequence>
<reference evidence="9" key="1">
    <citation type="submission" date="2022-07" db="EMBL/GenBank/DDBJ databases">
        <authorList>
            <person name="Jung M.-Y."/>
            <person name="Lee M."/>
        </authorList>
    </citation>
    <scope>NUCLEOTIDE SEQUENCE</scope>
    <source>
        <strain evidence="9">S8</strain>
    </source>
</reference>
<dbReference type="Proteomes" id="UP001059480">
    <property type="component" value="Unassembled WGS sequence"/>
</dbReference>
<dbReference type="CDD" id="cd01140">
    <property type="entry name" value="FatB"/>
    <property type="match status" value="1"/>
</dbReference>
<protein>
    <submittedName>
        <fullName evidence="9">Siderophore ABC transporter substrate-binding protein</fullName>
    </submittedName>
</protein>
<name>A0ABT1WNT6_9LACT</name>
<dbReference type="PANTHER" id="PTHR30532:SF28">
    <property type="entry name" value="PETROBACTIN-BINDING PROTEIN YCLQ"/>
    <property type="match status" value="1"/>
</dbReference>
<keyword evidence="10" id="KW-1185">Reference proteome</keyword>
<dbReference type="InterPro" id="IPR033870">
    <property type="entry name" value="FatB"/>
</dbReference>
<feature type="region of interest" description="Disordered" evidence="6">
    <location>
        <begin position="24"/>
        <end position="53"/>
    </location>
</feature>
<dbReference type="SUPFAM" id="SSF53807">
    <property type="entry name" value="Helical backbone' metal receptor"/>
    <property type="match status" value="1"/>
</dbReference>
<reference evidence="9" key="2">
    <citation type="journal article" date="2023" name="Curr. Microbiol.">
        <title>Granulicatella seriolae sp. nov., a Novel Facultative Anaerobe Isolated from Yellowtail Marine Fish.</title>
        <authorList>
            <person name="Lee M."/>
            <person name="Choi Y.J."/>
            <person name="Farooq A."/>
            <person name="Jeong J.B."/>
            <person name="Jung M.Y."/>
        </authorList>
    </citation>
    <scope>NUCLEOTIDE SEQUENCE</scope>
    <source>
        <strain evidence="9">S8</strain>
    </source>
</reference>
<comment type="similarity">
    <text evidence="2">Belongs to the bacterial solute-binding protein 8 family.</text>
</comment>
<proteinExistence type="inferred from homology"/>
<evidence type="ECO:0000313" key="9">
    <source>
        <dbReference type="EMBL" id="MCQ9210100.1"/>
    </source>
</evidence>
<evidence type="ECO:0000256" key="6">
    <source>
        <dbReference type="SAM" id="MobiDB-lite"/>
    </source>
</evidence>
<evidence type="ECO:0000313" key="10">
    <source>
        <dbReference type="Proteomes" id="UP001059480"/>
    </source>
</evidence>